<evidence type="ECO:0000256" key="4">
    <source>
        <dbReference type="ARBA" id="ARBA00012902"/>
    </source>
</evidence>
<dbReference type="FunFam" id="1.10.150.60:FF:000016">
    <property type="entry name" value="Putative Lysine-specific demethylase 5B"/>
    <property type="match status" value="1"/>
</dbReference>
<dbReference type="Pfam" id="PF08429">
    <property type="entry name" value="PLU-1"/>
    <property type="match status" value="1"/>
</dbReference>
<evidence type="ECO:0000259" key="17">
    <source>
        <dbReference type="PROSITE" id="PS51183"/>
    </source>
</evidence>
<dbReference type="CDD" id="cd15518">
    <property type="entry name" value="PHD_Ecm5p_Lid2p_like"/>
    <property type="match status" value="1"/>
</dbReference>
<evidence type="ECO:0000256" key="2">
    <source>
        <dbReference type="ARBA" id="ARBA00004123"/>
    </source>
</evidence>
<gene>
    <name evidence="19" type="ORF">LIPSTDRAFT_141601</name>
</gene>
<dbReference type="PANTHER" id="PTHR10694:SF33">
    <property type="entry name" value="LYSINE-SPECIFIC DEMETHYLASE 5"/>
    <property type="match status" value="1"/>
</dbReference>
<feature type="region of interest" description="Disordered" evidence="14">
    <location>
        <begin position="887"/>
        <end position="911"/>
    </location>
</feature>
<evidence type="ECO:0000256" key="1">
    <source>
        <dbReference type="ARBA" id="ARBA00001954"/>
    </source>
</evidence>
<feature type="compositionally biased region" description="Basic and acidic residues" evidence="14">
    <location>
        <begin position="1184"/>
        <end position="1208"/>
    </location>
</feature>
<feature type="compositionally biased region" description="Low complexity" evidence="14">
    <location>
        <begin position="1387"/>
        <end position="1403"/>
    </location>
</feature>
<dbReference type="InterPro" id="IPR003349">
    <property type="entry name" value="JmjN"/>
</dbReference>
<comment type="similarity">
    <text evidence="3">Belongs to the JARID1 histone demethylase family.</text>
</comment>
<feature type="compositionally biased region" description="Basic residues" evidence="14">
    <location>
        <begin position="887"/>
        <end position="902"/>
    </location>
</feature>
<dbReference type="EC" id="1.14.11.67" evidence="4"/>
<keyword evidence="20" id="KW-1185">Reference proteome</keyword>
<dbReference type="PANTHER" id="PTHR10694">
    <property type="entry name" value="LYSINE-SPECIFIC DEMETHYLASE"/>
    <property type="match status" value="1"/>
</dbReference>
<dbReference type="SMART" id="SM00558">
    <property type="entry name" value="JmjC"/>
    <property type="match status" value="1"/>
</dbReference>
<evidence type="ECO:0000256" key="7">
    <source>
        <dbReference type="ARBA" id="ARBA00022771"/>
    </source>
</evidence>
<dbReference type="InterPro" id="IPR001606">
    <property type="entry name" value="ARID_dom"/>
</dbReference>
<dbReference type="GO" id="GO:0006355">
    <property type="term" value="P:regulation of DNA-templated transcription"/>
    <property type="evidence" value="ECO:0007669"/>
    <property type="project" value="TreeGrafter"/>
</dbReference>
<evidence type="ECO:0000256" key="3">
    <source>
        <dbReference type="ARBA" id="ARBA00006801"/>
    </source>
</evidence>
<dbReference type="SMART" id="SM00249">
    <property type="entry name" value="PHD"/>
    <property type="match status" value="2"/>
</dbReference>
<feature type="domain" description="JmjC" evidence="18">
    <location>
        <begin position="525"/>
        <end position="691"/>
    </location>
</feature>
<feature type="domain" description="PHD-type" evidence="15">
    <location>
        <begin position="1214"/>
        <end position="1263"/>
    </location>
</feature>
<dbReference type="InterPro" id="IPR036431">
    <property type="entry name" value="ARID_dom_sf"/>
</dbReference>
<dbReference type="InterPro" id="IPR001965">
    <property type="entry name" value="Znf_PHD"/>
</dbReference>
<dbReference type="PROSITE" id="PS50016">
    <property type="entry name" value="ZF_PHD_2"/>
    <property type="match status" value="2"/>
</dbReference>
<dbReference type="Gene3D" id="3.30.40.10">
    <property type="entry name" value="Zinc/RING finger domain, C3HC4 (zinc finger)"/>
    <property type="match status" value="1"/>
</dbReference>
<dbReference type="PROSITE" id="PS51183">
    <property type="entry name" value="JMJN"/>
    <property type="match status" value="1"/>
</dbReference>
<evidence type="ECO:0000256" key="9">
    <source>
        <dbReference type="ARBA" id="ARBA00023002"/>
    </source>
</evidence>
<dbReference type="Pfam" id="PF01388">
    <property type="entry name" value="ARID"/>
    <property type="match status" value="1"/>
</dbReference>
<name>A0A1E3QGG2_LIPST</name>
<comment type="cofactor">
    <cofactor evidence="1">
        <name>Fe(2+)</name>
        <dbReference type="ChEBI" id="CHEBI:29033"/>
    </cofactor>
</comment>
<dbReference type="InterPro" id="IPR013083">
    <property type="entry name" value="Znf_RING/FYVE/PHD"/>
</dbReference>
<comment type="subcellular location">
    <subcellularLocation>
        <location evidence="2">Nucleus</location>
    </subcellularLocation>
</comment>
<dbReference type="SUPFAM" id="SSF46774">
    <property type="entry name" value="ARID-like"/>
    <property type="match status" value="1"/>
</dbReference>
<keyword evidence="7 13" id="KW-0863">Zinc-finger</keyword>
<dbReference type="Gene3D" id="2.60.120.650">
    <property type="entry name" value="Cupin"/>
    <property type="match status" value="1"/>
</dbReference>
<feature type="region of interest" description="Disordered" evidence="14">
    <location>
        <begin position="1358"/>
        <end position="1405"/>
    </location>
</feature>
<evidence type="ECO:0000259" key="15">
    <source>
        <dbReference type="PROSITE" id="PS50016"/>
    </source>
</evidence>
<dbReference type="GO" id="GO:0034647">
    <property type="term" value="F:histone H3K4me/H3K4me2/H3K4me3 demethylase activity"/>
    <property type="evidence" value="ECO:0007669"/>
    <property type="project" value="UniProtKB-EC"/>
</dbReference>
<dbReference type="Gene3D" id="2.30.30.1150">
    <property type="match status" value="1"/>
</dbReference>
<dbReference type="SUPFAM" id="SSF57903">
    <property type="entry name" value="FYVE/PHD zinc finger"/>
    <property type="match status" value="2"/>
</dbReference>
<keyword evidence="8" id="KW-0862">Zinc</keyword>
<dbReference type="Pfam" id="PF02373">
    <property type="entry name" value="JmjC"/>
    <property type="match status" value="1"/>
</dbReference>
<dbReference type="OrthoDB" id="1678912at2759"/>
<dbReference type="InterPro" id="IPR003347">
    <property type="entry name" value="JmjC_dom"/>
</dbReference>
<dbReference type="FunFam" id="2.60.120.650:FF:000014">
    <property type="entry name" value="PHD transcription factor (Rum1)"/>
    <property type="match status" value="1"/>
</dbReference>
<dbReference type="SMART" id="SM01014">
    <property type="entry name" value="ARID"/>
    <property type="match status" value="1"/>
</dbReference>
<dbReference type="STRING" id="675824.A0A1E3QGG2"/>
<evidence type="ECO:0000259" key="18">
    <source>
        <dbReference type="PROSITE" id="PS51184"/>
    </source>
</evidence>
<dbReference type="GO" id="GO:0003677">
    <property type="term" value="F:DNA binding"/>
    <property type="evidence" value="ECO:0007669"/>
    <property type="project" value="InterPro"/>
</dbReference>
<feature type="domain" description="ARID" evidence="16">
    <location>
        <begin position="144"/>
        <end position="237"/>
    </location>
</feature>
<keyword evidence="5" id="KW-0479">Metal-binding</keyword>
<dbReference type="PROSITE" id="PS01359">
    <property type="entry name" value="ZF_PHD_1"/>
    <property type="match status" value="2"/>
</dbReference>
<dbReference type="Pfam" id="PF02928">
    <property type="entry name" value="zf-C5HC2"/>
    <property type="match status" value="1"/>
</dbReference>
<evidence type="ECO:0000256" key="14">
    <source>
        <dbReference type="SAM" id="MobiDB-lite"/>
    </source>
</evidence>
<evidence type="ECO:0000313" key="19">
    <source>
        <dbReference type="EMBL" id="ODQ76730.1"/>
    </source>
</evidence>
<organism evidence="19 20">
    <name type="scientific">Lipomyces starkeyi NRRL Y-11557</name>
    <dbReference type="NCBI Taxonomy" id="675824"/>
    <lineage>
        <taxon>Eukaryota</taxon>
        <taxon>Fungi</taxon>
        <taxon>Dikarya</taxon>
        <taxon>Ascomycota</taxon>
        <taxon>Saccharomycotina</taxon>
        <taxon>Lipomycetes</taxon>
        <taxon>Lipomycetales</taxon>
        <taxon>Lipomycetaceae</taxon>
        <taxon>Lipomyces</taxon>
    </lineage>
</organism>
<feature type="region of interest" description="Disordered" evidence="14">
    <location>
        <begin position="297"/>
        <end position="357"/>
    </location>
</feature>
<dbReference type="Pfam" id="PF00628">
    <property type="entry name" value="PHD"/>
    <property type="match status" value="1"/>
</dbReference>
<evidence type="ECO:0000256" key="5">
    <source>
        <dbReference type="ARBA" id="ARBA00022723"/>
    </source>
</evidence>
<reference evidence="19 20" key="1">
    <citation type="journal article" date="2016" name="Proc. Natl. Acad. Sci. U.S.A.">
        <title>Comparative genomics of biotechnologically important yeasts.</title>
        <authorList>
            <person name="Riley R."/>
            <person name="Haridas S."/>
            <person name="Wolfe K.H."/>
            <person name="Lopes M.R."/>
            <person name="Hittinger C.T."/>
            <person name="Goeker M."/>
            <person name="Salamov A.A."/>
            <person name="Wisecaver J.H."/>
            <person name="Long T.M."/>
            <person name="Calvey C.H."/>
            <person name="Aerts A.L."/>
            <person name="Barry K.W."/>
            <person name="Choi C."/>
            <person name="Clum A."/>
            <person name="Coughlan A.Y."/>
            <person name="Deshpande S."/>
            <person name="Douglass A.P."/>
            <person name="Hanson S.J."/>
            <person name="Klenk H.-P."/>
            <person name="LaButti K.M."/>
            <person name="Lapidus A."/>
            <person name="Lindquist E.A."/>
            <person name="Lipzen A.M."/>
            <person name="Meier-Kolthoff J.P."/>
            <person name="Ohm R.A."/>
            <person name="Otillar R.P."/>
            <person name="Pangilinan J.L."/>
            <person name="Peng Y."/>
            <person name="Rokas A."/>
            <person name="Rosa C.A."/>
            <person name="Scheuner C."/>
            <person name="Sibirny A.A."/>
            <person name="Slot J.C."/>
            <person name="Stielow J.B."/>
            <person name="Sun H."/>
            <person name="Kurtzman C.P."/>
            <person name="Blackwell M."/>
            <person name="Grigoriev I.V."/>
            <person name="Jeffries T.W."/>
        </authorList>
    </citation>
    <scope>NUCLEOTIDE SEQUENCE [LARGE SCALE GENOMIC DNA]</scope>
    <source>
        <strain evidence="19 20">NRRL Y-11557</strain>
    </source>
</reference>
<keyword evidence="9" id="KW-0560">Oxidoreductase</keyword>
<dbReference type="InterPro" id="IPR019787">
    <property type="entry name" value="Znf_PHD-finger"/>
</dbReference>
<protein>
    <recommendedName>
        <fullName evidence="4">[histone H3]-trimethyl-L-lysine(4) demethylase</fullName>
        <ecNumber evidence="4">1.14.11.67</ecNumber>
    </recommendedName>
</protein>
<evidence type="ECO:0000256" key="10">
    <source>
        <dbReference type="ARBA" id="ARBA00023004"/>
    </source>
</evidence>
<dbReference type="InterPro" id="IPR004198">
    <property type="entry name" value="Znf_C5HC2"/>
</dbReference>
<dbReference type="Pfam" id="PF21323">
    <property type="entry name" value="KDM5_C-hel"/>
    <property type="match status" value="1"/>
</dbReference>
<feature type="region of interest" description="Disordered" evidence="14">
    <location>
        <begin position="1181"/>
        <end position="1208"/>
    </location>
</feature>
<comment type="catalytic activity">
    <reaction evidence="12">
        <text>N(6),N(6),N(6)-trimethyl-L-lysyl(4)-[histone H3] + 3 2-oxoglutarate + 3 O2 = L-lysyl(4)-[histone H3] + 3 formaldehyde + 3 succinate + 3 CO2</text>
        <dbReference type="Rhea" id="RHEA:60208"/>
        <dbReference type="Rhea" id="RHEA-COMP:15537"/>
        <dbReference type="Rhea" id="RHEA-COMP:15547"/>
        <dbReference type="ChEBI" id="CHEBI:15379"/>
        <dbReference type="ChEBI" id="CHEBI:16526"/>
        <dbReference type="ChEBI" id="CHEBI:16810"/>
        <dbReference type="ChEBI" id="CHEBI:16842"/>
        <dbReference type="ChEBI" id="CHEBI:29969"/>
        <dbReference type="ChEBI" id="CHEBI:30031"/>
        <dbReference type="ChEBI" id="CHEBI:61961"/>
        <dbReference type="EC" id="1.14.11.67"/>
    </reaction>
</comment>
<dbReference type="PROSITE" id="PS51184">
    <property type="entry name" value="JMJC"/>
    <property type="match status" value="1"/>
</dbReference>
<evidence type="ECO:0000256" key="12">
    <source>
        <dbReference type="ARBA" id="ARBA00048734"/>
    </source>
</evidence>
<dbReference type="EMBL" id="KV454289">
    <property type="protein sequence ID" value="ODQ76730.1"/>
    <property type="molecule type" value="Genomic_DNA"/>
</dbReference>
<dbReference type="SMART" id="SM00545">
    <property type="entry name" value="JmjN"/>
    <property type="match status" value="1"/>
</dbReference>
<dbReference type="SUPFAM" id="SSF51197">
    <property type="entry name" value="Clavaminate synthase-like"/>
    <property type="match status" value="1"/>
</dbReference>
<dbReference type="SMART" id="SM00501">
    <property type="entry name" value="BRIGHT"/>
    <property type="match status" value="1"/>
</dbReference>
<keyword evidence="10" id="KW-0408">Iron</keyword>
<dbReference type="GO" id="GO:0008270">
    <property type="term" value="F:zinc ion binding"/>
    <property type="evidence" value="ECO:0007669"/>
    <property type="project" value="UniProtKB-KW"/>
</dbReference>
<dbReference type="InterPro" id="IPR019786">
    <property type="entry name" value="Zinc_finger_PHD-type_CS"/>
</dbReference>
<feature type="region of interest" description="Disordered" evidence="14">
    <location>
        <begin position="253"/>
        <end position="285"/>
    </location>
</feature>
<feature type="domain" description="JmjN" evidence="17">
    <location>
        <begin position="79"/>
        <end position="120"/>
    </location>
</feature>
<evidence type="ECO:0000259" key="16">
    <source>
        <dbReference type="PROSITE" id="PS51011"/>
    </source>
</evidence>
<dbReference type="InterPro" id="IPR048615">
    <property type="entry name" value="KDM5_C-hel"/>
</dbReference>
<dbReference type="InterPro" id="IPR013637">
    <property type="entry name" value="Lys_sp_deMease-like_dom"/>
</dbReference>
<accession>A0A1E3QGG2</accession>
<dbReference type="Pfam" id="PF02375">
    <property type="entry name" value="JmjN"/>
    <property type="match status" value="1"/>
</dbReference>
<keyword evidence="11" id="KW-0539">Nucleus</keyword>
<dbReference type="CDD" id="cd15543">
    <property type="entry name" value="PHD_RSF1"/>
    <property type="match status" value="1"/>
</dbReference>
<dbReference type="Proteomes" id="UP000094385">
    <property type="component" value="Unassembled WGS sequence"/>
</dbReference>
<proteinExistence type="inferred from homology"/>
<dbReference type="Gene3D" id="1.10.150.60">
    <property type="entry name" value="ARID DNA-binding domain"/>
    <property type="match status" value="1"/>
</dbReference>
<keyword evidence="6" id="KW-0677">Repeat</keyword>
<dbReference type="InterPro" id="IPR011011">
    <property type="entry name" value="Znf_FYVE_PHD"/>
</dbReference>
<feature type="domain" description="PHD-type" evidence="15">
    <location>
        <begin position="383"/>
        <end position="433"/>
    </location>
</feature>
<evidence type="ECO:0000256" key="11">
    <source>
        <dbReference type="ARBA" id="ARBA00023242"/>
    </source>
</evidence>
<feature type="compositionally biased region" description="Polar residues" evidence="14">
    <location>
        <begin position="263"/>
        <end position="285"/>
    </location>
</feature>
<dbReference type="GO" id="GO:0005634">
    <property type="term" value="C:nucleus"/>
    <property type="evidence" value="ECO:0007669"/>
    <property type="project" value="UniProtKB-SubCell"/>
</dbReference>
<evidence type="ECO:0000313" key="20">
    <source>
        <dbReference type="Proteomes" id="UP000094385"/>
    </source>
</evidence>
<evidence type="ECO:0000256" key="13">
    <source>
        <dbReference type="PROSITE-ProRule" id="PRU00146"/>
    </source>
</evidence>
<dbReference type="GO" id="GO:0000785">
    <property type="term" value="C:chromatin"/>
    <property type="evidence" value="ECO:0007669"/>
    <property type="project" value="TreeGrafter"/>
</dbReference>
<dbReference type="PROSITE" id="PS51011">
    <property type="entry name" value="ARID"/>
    <property type="match status" value="1"/>
</dbReference>
<sequence>MIPEYAPAAVTTAASRLRSKAQNGHALMPIPLTNHGIPSVTSRQRPRALPLELDTVEGRHNIAHKPPPKKERVLGLQEAPTYYPSEDEFKDPFKYIASIADEGKEYGIIKIVPPDGWRPEFALDTERFWFKTRRQELNSMEGGTRANLNFLDQLHKFHKQRGVTLNKLPSVDRRPLDLYHLKKSVDMRGGFEVVCKKKQWAEIGRELGYSGKIMTSLSSSLKNSYQKYVLPYEKYLINAKPLVQQQIAAEQGGPLTPVKRSRTVSSNSSTEPHSRMGSASPQTDRIAQLVQINDLKRLASPDRDSYSQVKSEQDSDDVVMRDSLSGDSSAAEETIDEPRSSKRLRKSAEAEQPPTVAGSNMVLHREIGAVKRMNQQAQSRKPGENCEVCGRGDDALNMLLCDGCDAGYHMSCLKPQLKGIPDYDWYCDKCLVGTGEFGFEDGQVYNLRQFQEKAKNFKDHYYSGKMSVDPKTKKPREVTEDEVEAEFWRLVEDVNDTVEVEYGADIHSTIHGSGFPTIERNPLDPYSTDPWNLNIMPLHEKSLFRHIKTDVSGMTVPWLYVGMIFSTFCWHSEDHYTYSANYQHFGATKTWYGIPGADADKFEEAMRKAVPELFEQQPDLLFQLVTMLSPKRLIEGGVRCYAIDQRPGEFVITFPQAYHAGFNHGFNFNEAVNFAPADWEPYGKFSVETYQDYRKLPVFSHDELLLTAAARDNSIGTASWLGPALATMEEQEMAMRDHIRHLCPNIKEEYLSVDLPDAEIQCAYCNTYCYLSQILCPCTPNIVCLNHYDELCDCDRSRRILRIRLKDDEVASIVSKVRDRAHKPTEWHEKYERLIADSEKPTLRALRSLLTESEKIPYALPEAEPLRKTVETANKWVEEVQNILARKQQHRRKNDRPSRRGSVKPSETESEFRKPEDIFKLLDEVEKMPFYTPEIDLLKERVEQMNDFTKRADHLLTNPIEKMDEYIALIETGIALKLDFPQIAALENCYAKLQWKETVNDALKTYIYLQDLGALLVEGSKLGFDDTEPVFKKLLKAKVHGDTWERDVNKLLESEKLDYDHLENMYDEAATTSVTKETYDALEKVLLKHKEANEAIASFLEQTSMENVKDRAPYREVRRVMDSLKDLPIKPSRAGELERQAKVVDEWLRKGKKLFGKSNAPLHILRSHLESVEKRNRNCFSLNDEPRVPAEPASHEPTPEPDNESRSKTDSHREVFCICRLPESGIMIECELCHEWYHNRCLKIPRGTIKDADCYTCPICDYRIRIYRDSDRPKLEDLEQWEQDATTLPFCPDELNILHTISVTAQKFRDFLRQFVSPASASPPVDINTMRFYLRKLEGGDILLVSETNYFRSETHRLAPVAPDPPPMTETSLSTRKPRATKRDTGATNSPMATPSTTPMPTSEDVKLRFNDIPDTPMTLVHKDRSPAGVELPPMLVERSMPVPTNILLAQRILTPAYYQDDIDMNDTINVINDRS</sequence>
<evidence type="ECO:0000256" key="8">
    <source>
        <dbReference type="ARBA" id="ARBA00022833"/>
    </source>
</evidence>
<evidence type="ECO:0000256" key="6">
    <source>
        <dbReference type="ARBA" id="ARBA00022737"/>
    </source>
</evidence>